<dbReference type="Gene3D" id="2.20.25.80">
    <property type="entry name" value="WRKY domain"/>
    <property type="match status" value="1"/>
</dbReference>
<keyword evidence="3" id="KW-0238">DNA-binding</keyword>
<dbReference type="AlphaFoldDB" id="A0A5P1EMV1"/>
<proteinExistence type="predicted"/>
<comment type="subcellular location">
    <subcellularLocation>
        <location evidence="1">Nucleus</location>
    </subcellularLocation>
</comment>
<dbReference type="SUPFAM" id="SSF118290">
    <property type="entry name" value="WRKY DNA-binding domain"/>
    <property type="match status" value="1"/>
</dbReference>
<feature type="domain" description="WRKY" evidence="7">
    <location>
        <begin position="124"/>
        <end position="163"/>
    </location>
</feature>
<dbReference type="Gramene" id="ONK66983">
    <property type="protein sequence ID" value="ONK66983"/>
    <property type="gene ID" value="A4U43_C06F14250"/>
</dbReference>
<feature type="compositionally biased region" description="Low complexity" evidence="6">
    <location>
        <begin position="165"/>
        <end position="178"/>
    </location>
</feature>
<keyword evidence="9" id="KW-1185">Reference proteome</keyword>
<evidence type="ECO:0000313" key="9">
    <source>
        <dbReference type="Proteomes" id="UP000243459"/>
    </source>
</evidence>
<feature type="compositionally biased region" description="Pro residues" evidence="6">
    <location>
        <begin position="19"/>
        <end position="30"/>
    </location>
</feature>
<dbReference type="EMBL" id="CM007386">
    <property type="protein sequence ID" value="ONK66983.1"/>
    <property type="molecule type" value="Genomic_DNA"/>
</dbReference>
<evidence type="ECO:0000256" key="2">
    <source>
        <dbReference type="ARBA" id="ARBA00023015"/>
    </source>
</evidence>
<dbReference type="GO" id="GO:0000976">
    <property type="term" value="F:transcription cis-regulatory region binding"/>
    <property type="evidence" value="ECO:0007669"/>
    <property type="project" value="TreeGrafter"/>
</dbReference>
<feature type="compositionally biased region" description="Basic residues" evidence="6">
    <location>
        <begin position="99"/>
        <end position="114"/>
    </location>
</feature>
<keyword evidence="5" id="KW-0539">Nucleus</keyword>
<keyword evidence="2" id="KW-0805">Transcription regulation</keyword>
<feature type="compositionally biased region" description="Polar residues" evidence="6">
    <location>
        <begin position="154"/>
        <end position="164"/>
    </location>
</feature>
<evidence type="ECO:0000256" key="6">
    <source>
        <dbReference type="SAM" id="MobiDB-lite"/>
    </source>
</evidence>
<name>A0A5P1EMV1_ASPOF</name>
<evidence type="ECO:0000256" key="1">
    <source>
        <dbReference type="ARBA" id="ARBA00004123"/>
    </source>
</evidence>
<sequence length="249" mass="26824">MDPRDGDLWSAVRSFFQPKSPPPPPPPPRADPFSHIFSPPPPPTMVRIDENVSLMDFANASSFGGLEEVCMPFLSQIQQPPTAAGVVGPPTKASDQPKQKRQLGGRSGKKKKEPIKKVVVHAPADTSNCSDNWAWRKYGQKPIKGSPYPRTRNKQSGASSSSRHSPTTPLGTSPTSRSVGEEDKDAAREFRVEEMEVGGVDDDFMFIGNATAPFAASSLGALDDFDDTDPFFSQLWNHNGDGATGGGSK</sequence>
<dbReference type="GO" id="GO:0005634">
    <property type="term" value="C:nucleus"/>
    <property type="evidence" value="ECO:0007669"/>
    <property type="project" value="UniProtKB-SubCell"/>
</dbReference>
<dbReference type="Proteomes" id="UP000243459">
    <property type="component" value="Chromosome 6"/>
</dbReference>
<evidence type="ECO:0000259" key="7">
    <source>
        <dbReference type="PROSITE" id="PS50811"/>
    </source>
</evidence>
<dbReference type="PROSITE" id="PS50811">
    <property type="entry name" value="WRKY"/>
    <property type="match status" value="1"/>
</dbReference>
<dbReference type="PANTHER" id="PTHR32096">
    <property type="entry name" value="WRKY TRANSCRIPTION FACTOR 30-RELATED-RELATED"/>
    <property type="match status" value="1"/>
</dbReference>
<feature type="region of interest" description="Disordered" evidence="6">
    <location>
        <begin position="79"/>
        <end position="191"/>
    </location>
</feature>
<evidence type="ECO:0000256" key="5">
    <source>
        <dbReference type="ARBA" id="ARBA00023242"/>
    </source>
</evidence>
<evidence type="ECO:0000256" key="3">
    <source>
        <dbReference type="ARBA" id="ARBA00023125"/>
    </source>
</evidence>
<dbReference type="PANTHER" id="PTHR32096:SF61">
    <property type="entry name" value="WRKY TRANSCRIPTION FACTOR 22"/>
    <property type="match status" value="1"/>
</dbReference>
<evidence type="ECO:0000313" key="8">
    <source>
        <dbReference type="EMBL" id="ONK66983.1"/>
    </source>
</evidence>
<protein>
    <recommendedName>
        <fullName evidence="7">WRKY domain-containing protein</fullName>
    </recommendedName>
</protein>
<gene>
    <name evidence="8" type="ORF">A4U43_C06F14250</name>
</gene>
<dbReference type="GO" id="GO:0003700">
    <property type="term" value="F:DNA-binding transcription factor activity"/>
    <property type="evidence" value="ECO:0007669"/>
    <property type="project" value="InterPro"/>
</dbReference>
<reference evidence="9" key="1">
    <citation type="journal article" date="2017" name="Nat. Commun.">
        <title>The asparagus genome sheds light on the origin and evolution of a young Y chromosome.</title>
        <authorList>
            <person name="Harkess A."/>
            <person name="Zhou J."/>
            <person name="Xu C."/>
            <person name="Bowers J.E."/>
            <person name="Van der Hulst R."/>
            <person name="Ayyampalayam S."/>
            <person name="Mercati F."/>
            <person name="Riccardi P."/>
            <person name="McKain M.R."/>
            <person name="Kakrana A."/>
            <person name="Tang H."/>
            <person name="Ray J."/>
            <person name="Groenendijk J."/>
            <person name="Arikit S."/>
            <person name="Mathioni S.M."/>
            <person name="Nakano M."/>
            <person name="Shan H."/>
            <person name="Telgmann-Rauber A."/>
            <person name="Kanno A."/>
            <person name="Yue Z."/>
            <person name="Chen H."/>
            <person name="Li W."/>
            <person name="Chen Y."/>
            <person name="Xu X."/>
            <person name="Zhang Y."/>
            <person name="Luo S."/>
            <person name="Chen H."/>
            <person name="Gao J."/>
            <person name="Mao Z."/>
            <person name="Pires J.C."/>
            <person name="Luo M."/>
            <person name="Kudrna D."/>
            <person name="Wing R.A."/>
            <person name="Meyers B.C."/>
            <person name="Yi K."/>
            <person name="Kong H."/>
            <person name="Lavrijsen P."/>
            <person name="Sunseri F."/>
            <person name="Falavigna A."/>
            <person name="Ye Y."/>
            <person name="Leebens-Mack J.H."/>
            <person name="Chen G."/>
        </authorList>
    </citation>
    <scope>NUCLEOTIDE SEQUENCE [LARGE SCALE GENOMIC DNA]</scope>
    <source>
        <strain evidence="9">cv. DH0086</strain>
    </source>
</reference>
<dbReference type="Pfam" id="PF03106">
    <property type="entry name" value="WRKY"/>
    <property type="match status" value="1"/>
</dbReference>
<evidence type="ECO:0000256" key="4">
    <source>
        <dbReference type="ARBA" id="ARBA00023163"/>
    </source>
</evidence>
<dbReference type="InterPro" id="IPR003657">
    <property type="entry name" value="WRKY_dom"/>
</dbReference>
<accession>A0A5P1EMV1</accession>
<feature type="region of interest" description="Disordered" evidence="6">
    <location>
        <begin position="1"/>
        <end position="44"/>
    </location>
</feature>
<organism evidence="8 9">
    <name type="scientific">Asparagus officinalis</name>
    <name type="common">Garden asparagus</name>
    <dbReference type="NCBI Taxonomy" id="4686"/>
    <lineage>
        <taxon>Eukaryota</taxon>
        <taxon>Viridiplantae</taxon>
        <taxon>Streptophyta</taxon>
        <taxon>Embryophyta</taxon>
        <taxon>Tracheophyta</taxon>
        <taxon>Spermatophyta</taxon>
        <taxon>Magnoliopsida</taxon>
        <taxon>Liliopsida</taxon>
        <taxon>Asparagales</taxon>
        <taxon>Asparagaceae</taxon>
        <taxon>Asparagoideae</taxon>
        <taxon>Asparagus</taxon>
    </lineage>
</organism>
<dbReference type="InterPro" id="IPR044810">
    <property type="entry name" value="WRKY_plant"/>
</dbReference>
<feature type="compositionally biased region" description="Basic and acidic residues" evidence="6">
    <location>
        <begin position="179"/>
        <end position="191"/>
    </location>
</feature>
<keyword evidence="4" id="KW-0804">Transcription</keyword>
<dbReference type="SMART" id="SM00774">
    <property type="entry name" value="WRKY"/>
    <property type="match status" value="1"/>
</dbReference>
<dbReference type="InterPro" id="IPR036576">
    <property type="entry name" value="WRKY_dom_sf"/>
</dbReference>